<dbReference type="PANTHER" id="PTHR30524:SF0">
    <property type="entry name" value="ALTRONATE OXIDOREDUCTASE-RELATED"/>
    <property type="match status" value="1"/>
</dbReference>
<comment type="caution">
    <text evidence="5">The sequence shown here is derived from an EMBL/GenBank/DDBJ whole genome shotgun (WGS) entry which is preliminary data.</text>
</comment>
<dbReference type="Gene3D" id="1.10.1040.10">
    <property type="entry name" value="N-(1-d-carboxylethyl)-l-norvaline Dehydrogenase, domain 2"/>
    <property type="match status" value="1"/>
</dbReference>
<dbReference type="PANTHER" id="PTHR30524">
    <property type="entry name" value="MANNITOL-1-PHOSPHATE 5-DEHYDROGENASE"/>
    <property type="match status" value="1"/>
</dbReference>
<evidence type="ECO:0000256" key="1">
    <source>
        <dbReference type="ARBA" id="ARBA00023002"/>
    </source>
</evidence>
<proteinExistence type="predicted"/>
<dbReference type="GO" id="GO:0005829">
    <property type="term" value="C:cytosol"/>
    <property type="evidence" value="ECO:0007669"/>
    <property type="project" value="TreeGrafter"/>
</dbReference>
<dbReference type="InterPro" id="IPR013118">
    <property type="entry name" value="Mannitol_DH_C"/>
</dbReference>
<accession>E6K790</accession>
<name>E6K790_9BACT</name>
<gene>
    <name evidence="5" type="primary">uxaB</name>
    <name evidence="5" type="ORF">HMPREF6485_1737</name>
</gene>
<dbReference type="eggNOG" id="COG0246">
    <property type="taxonomic scope" value="Bacteria"/>
</dbReference>
<dbReference type="AlphaFoldDB" id="E6K790"/>
<dbReference type="HOGENOM" id="CLU_027324_1_0_10"/>
<dbReference type="NCBIfam" id="NF002969">
    <property type="entry name" value="PRK03643.1"/>
    <property type="match status" value="1"/>
</dbReference>
<dbReference type="SUPFAM" id="SSF48179">
    <property type="entry name" value="6-phosphogluconate dehydrogenase C-terminal domain-like"/>
    <property type="match status" value="1"/>
</dbReference>
<dbReference type="GO" id="GO:0008926">
    <property type="term" value="F:mannitol-1-phosphate 5-dehydrogenase activity"/>
    <property type="evidence" value="ECO:0007669"/>
    <property type="project" value="TreeGrafter"/>
</dbReference>
<evidence type="ECO:0000259" key="4">
    <source>
        <dbReference type="Pfam" id="PF08125"/>
    </source>
</evidence>
<dbReference type="STRING" id="873513.HMPREF6485_1737"/>
<reference evidence="5 6" key="1">
    <citation type="submission" date="2010-10" db="EMBL/GenBank/DDBJ databases">
        <authorList>
            <person name="Muzny D."/>
            <person name="Qin X."/>
            <person name="Deng J."/>
            <person name="Jiang H."/>
            <person name="Liu Y."/>
            <person name="Qu J."/>
            <person name="Song X.-Z."/>
            <person name="Zhang L."/>
            <person name="Thornton R."/>
            <person name="Coyle M."/>
            <person name="Francisco L."/>
            <person name="Jackson L."/>
            <person name="Javaid M."/>
            <person name="Korchina V."/>
            <person name="Kovar C."/>
            <person name="Mata R."/>
            <person name="Mathew T."/>
            <person name="Ngo R."/>
            <person name="Nguyen L."/>
            <person name="Nguyen N."/>
            <person name="Okwuonu G."/>
            <person name="Ongeri F."/>
            <person name="Pham C."/>
            <person name="Simmons D."/>
            <person name="Wilczek-Boney K."/>
            <person name="Hale W."/>
            <person name="Jakkamsetti A."/>
            <person name="Pham P."/>
            <person name="Ruth R."/>
            <person name="San Lucas F."/>
            <person name="Warren J."/>
            <person name="Zhang J."/>
            <person name="Zhao Z."/>
            <person name="Zhou C."/>
            <person name="Zhu D."/>
            <person name="Lee S."/>
            <person name="Bess C."/>
            <person name="Blankenburg K."/>
            <person name="Forbes L."/>
            <person name="Fu Q."/>
            <person name="Gubbala S."/>
            <person name="Hirani K."/>
            <person name="Jayaseelan J.C."/>
            <person name="Lara F."/>
            <person name="Munidasa M."/>
            <person name="Palculict T."/>
            <person name="Patil S."/>
            <person name="Pu L.-L."/>
            <person name="Saada N."/>
            <person name="Tang L."/>
            <person name="Weissenberger G."/>
            <person name="Zhu Y."/>
            <person name="Hemphill L."/>
            <person name="Shang Y."/>
            <person name="Youmans B."/>
            <person name="Ayvaz T."/>
            <person name="Ross M."/>
            <person name="Santibanez J."/>
            <person name="Aqrawi P."/>
            <person name="Gross S."/>
            <person name="Joshi V."/>
            <person name="Fowler G."/>
            <person name="Nazareth L."/>
            <person name="Reid J."/>
            <person name="Worley K."/>
            <person name="Petrosino J."/>
            <person name="Highlander S."/>
            <person name="Gibbs R."/>
        </authorList>
    </citation>
    <scope>NUCLEOTIDE SEQUENCE [LARGE SCALE GENOMIC DNA]</scope>
    <source>
        <strain evidence="5 6">ATCC 33574</strain>
    </source>
</reference>
<evidence type="ECO:0000256" key="2">
    <source>
        <dbReference type="ARBA" id="ARBA00023027"/>
    </source>
</evidence>
<dbReference type="InterPro" id="IPR013131">
    <property type="entry name" value="Mannitol_DH_N"/>
</dbReference>
<dbReference type="InterPro" id="IPR036291">
    <property type="entry name" value="NAD(P)-bd_dom_sf"/>
</dbReference>
<dbReference type="GO" id="GO:0019592">
    <property type="term" value="P:mannitol catabolic process"/>
    <property type="evidence" value="ECO:0007669"/>
    <property type="project" value="TreeGrafter"/>
</dbReference>
<keyword evidence="6" id="KW-1185">Reference proteome</keyword>
<evidence type="ECO:0000313" key="6">
    <source>
        <dbReference type="Proteomes" id="UP000003112"/>
    </source>
</evidence>
<keyword evidence="1 5" id="KW-0560">Oxidoreductase</keyword>
<dbReference type="Proteomes" id="UP000003112">
    <property type="component" value="Unassembled WGS sequence"/>
</dbReference>
<dbReference type="InterPro" id="IPR008927">
    <property type="entry name" value="6-PGluconate_DH-like_C_sf"/>
</dbReference>
<dbReference type="Pfam" id="PF08125">
    <property type="entry name" value="Mannitol_dh_C"/>
    <property type="match status" value="1"/>
</dbReference>
<evidence type="ECO:0000313" key="5">
    <source>
        <dbReference type="EMBL" id="EFU30458.1"/>
    </source>
</evidence>
<dbReference type="Gene3D" id="3.40.50.720">
    <property type="entry name" value="NAD(P)-binding Rossmann-like Domain"/>
    <property type="match status" value="1"/>
</dbReference>
<feature type="domain" description="Mannitol dehydrogenase C-terminal" evidence="4">
    <location>
        <begin position="328"/>
        <end position="519"/>
    </location>
</feature>
<dbReference type="EC" id="1.1.1.58" evidence="5"/>
<dbReference type="EMBL" id="AEPD01000028">
    <property type="protein sequence ID" value="EFU30458.1"/>
    <property type="molecule type" value="Genomic_DNA"/>
</dbReference>
<dbReference type="GO" id="GO:0009026">
    <property type="term" value="F:tagaturonate reductase activity"/>
    <property type="evidence" value="ECO:0007669"/>
    <property type="project" value="UniProtKB-EC"/>
</dbReference>
<keyword evidence="2" id="KW-0520">NAD</keyword>
<dbReference type="SUPFAM" id="SSF51735">
    <property type="entry name" value="NAD(P)-binding Rossmann-fold domains"/>
    <property type="match status" value="1"/>
</dbReference>
<sequence length="533" mass="60468">MNPIYAKVYATFSEKFGTPYSNILYLCTTQTKSKNQIIKQTMSELKSLNKRTAPKGVMPERIIQFGEGNFLRAFVDWIIYNMNQKTDFNSSVVVVQPIERGMVDWLNGQDGLYHVNLQGRENGQPVNTLTRIDVISRALNPYTQNQAFMALAEQPEIRFVISNTTEAGIAFDDTCKFADAPASSYPGKLVQLLFHRFKFFNGDASKGLIIMPCELIFLNGHHLKECIYQYIELWKDDFGADYAAFKDWFANHCYVCATLVDRIVPGFPRNTIKEIQEKVCYKDNLVVQAETFHLWVIEKPENMSIEALRKEFPAEKAGLHVLIAESEKPYHERKVTLLNGPHTVLSPVAFLSGVNIVRDACNHEVIGKYIHKVQFDELMQTLNLPMDELRQFAADVLERFDNPYVDHQVTSIMLNSFPKFCARDLPGVKTYLERKGELPQGLVFGLAAIITYYKGGKREDGTEIVPNDAQDIMDLLKNLWATGDTQKVTDGVLAAESIWGEDLHSVKGLAELVKKDLDLIQEKGMLEAVKTIL</sequence>
<evidence type="ECO:0000259" key="3">
    <source>
        <dbReference type="Pfam" id="PF01232"/>
    </source>
</evidence>
<dbReference type="InterPro" id="IPR013328">
    <property type="entry name" value="6PGD_dom2"/>
</dbReference>
<dbReference type="Pfam" id="PF01232">
    <property type="entry name" value="Mannitol_dh"/>
    <property type="match status" value="1"/>
</dbReference>
<feature type="domain" description="Mannitol dehydrogenase N-terminal" evidence="3">
    <location>
        <begin position="60"/>
        <end position="301"/>
    </location>
</feature>
<organism evidence="5 6">
    <name type="scientific">Segatella buccae ATCC 33574</name>
    <dbReference type="NCBI Taxonomy" id="873513"/>
    <lineage>
        <taxon>Bacteria</taxon>
        <taxon>Pseudomonadati</taxon>
        <taxon>Bacteroidota</taxon>
        <taxon>Bacteroidia</taxon>
        <taxon>Bacteroidales</taxon>
        <taxon>Prevotellaceae</taxon>
        <taxon>Segatella</taxon>
    </lineage>
</organism>
<protein>
    <submittedName>
        <fullName evidence="5">Mannitol dehydrogenase domain protein</fullName>
        <ecNumber evidence="5">1.1.1.58</ecNumber>
    </submittedName>
</protein>